<dbReference type="AlphaFoldDB" id="A0A2A4JC72"/>
<gene>
    <name evidence="1" type="ORF">B5V51_4261</name>
</gene>
<dbReference type="EMBL" id="NWSH01002052">
    <property type="protein sequence ID" value="PCG69298.1"/>
    <property type="molecule type" value="Genomic_DNA"/>
</dbReference>
<sequence length="273" mass="31323">MNAKASEVPAFIDAVETYKECVLVDDANALRDVPRHGRRLKDAAAKCCRPAKKSSTTDTQKEARAAKDVGFTKKTAIQTYHYLREVCEVAEAHDKDMLGGSNDVVEIDETHLYTRKVMQEWFAAQPDFIRLPWPAKSSPTVRLHYPEGIIYLCQDNCRVHTCRVVQEWFVAQPDIIRLSWPAKSSPTVRLHYPEGIIYLCQDNCHLHTCRVMQKWFAAQPDIIRLPWPAKSSPTVRLNYPEGIIYLCQDNCRVHTCRVVQEWFAAQLDIILLP</sequence>
<name>A0A2A4JC72_HELVI</name>
<accession>A0A2A4JC72</accession>
<reference evidence="1" key="1">
    <citation type="submission" date="2017-09" db="EMBL/GenBank/DDBJ databases">
        <title>Contemporary evolution of a Lepidopteran species, Heliothis virescens, in response to modern agricultural practices.</title>
        <authorList>
            <person name="Fritz M.L."/>
            <person name="Deyonke A.M."/>
            <person name="Papanicolaou A."/>
            <person name="Micinski S."/>
            <person name="Westbrook J."/>
            <person name="Gould F."/>
        </authorList>
    </citation>
    <scope>NUCLEOTIDE SEQUENCE [LARGE SCALE GENOMIC DNA]</scope>
    <source>
        <strain evidence="1">HvINT-</strain>
        <tissue evidence="1">Whole body</tissue>
    </source>
</reference>
<proteinExistence type="predicted"/>
<comment type="caution">
    <text evidence="1">The sequence shown here is derived from an EMBL/GenBank/DDBJ whole genome shotgun (WGS) entry which is preliminary data.</text>
</comment>
<organism evidence="1">
    <name type="scientific">Heliothis virescens</name>
    <name type="common">Tobacco budworm moth</name>
    <dbReference type="NCBI Taxonomy" id="7102"/>
    <lineage>
        <taxon>Eukaryota</taxon>
        <taxon>Metazoa</taxon>
        <taxon>Ecdysozoa</taxon>
        <taxon>Arthropoda</taxon>
        <taxon>Hexapoda</taxon>
        <taxon>Insecta</taxon>
        <taxon>Pterygota</taxon>
        <taxon>Neoptera</taxon>
        <taxon>Endopterygota</taxon>
        <taxon>Lepidoptera</taxon>
        <taxon>Glossata</taxon>
        <taxon>Ditrysia</taxon>
        <taxon>Noctuoidea</taxon>
        <taxon>Noctuidae</taxon>
        <taxon>Heliothinae</taxon>
        <taxon>Heliothis</taxon>
    </lineage>
</organism>
<evidence type="ECO:0000313" key="1">
    <source>
        <dbReference type="EMBL" id="PCG69298.1"/>
    </source>
</evidence>
<protein>
    <submittedName>
        <fullName evidence="1">Uncharacterized protein</fullName>
    </submittedName>
</protein>